<dbReference type="AlphaFoldDB" id="A0A098EA33"/>
<organism evidence="1">
    <name type="scientific">groundwater metagenome</name>
    <dbReference type="NCBI Taxonomy" id="717931"/>
    <lineage>
        <taxon>unclassified sequences</taxon>
        <taxon>metagenomes</taxon>
        <taxon>ecological metagenomes</taxon>
    </lineage>
</organism>
<proteinExistence type="predicted"/>
<dbReference type="EMBL" id="CCXY01000083">
    <property type="protein sequence ID" value="CEG11845.1"/>
    <property type="molecule type" value="Genomic_DNA"/>
</dbReference>
<name>A0A098EA33_9ZZZZ</name>
<evidence type="ECO:0000313" key="1">
    <source>
        <dbReference type="EMBL" id="CEG11845.1"/>
    </source>
</evidence>
<accession>A0A098EA33</accession>
<reference evidence="1" key="1">
    <citation type="submission" date="2014-09" db="EMBL/GenBank/DDBJ databases">
        <authorList>
            <person name="Probst J Alexander"/>
        </authorList>
    </citation>
    <scope>NUCLEOTIDE SEQUENCE</scope>
</reference>
<protein>
    <submittedName>
        <fullName evidence="1">Uncharacterized protein</fullName>
    </submittedName>
</protein>
<sequence length="40" mass="4946">MTTFNVFNEFLSLINVTIQPPQKLKVNFFDFFKFFEIFHR</sequence>
<gene>
    <name evidence="1" type="ORF">MSIBF_A1730014</name>
</gene>